<protein>
    <submittedName>
        <fullName evidence="1">Uncharacterized protein</fullName>
    </submittedName>
</protein>
<reference evidence="1" key="1">
    <citation type="submission" date="2010-07" db="EMBL/GenBank/DDBJ databases">
        <authorList>
            <consortium name="CONSOLIDER consortium CSD2007-00005"/>
            <person name="Guazzaroni M.-E."/>
            <person name="Richter M."/>
            <person name="Garcia-Salamanca A."/>
            <person name="Yarza P."/>
            <person name="Ferrer M."/>
        </authorList>
    </citation>
    <scope>NUCLEOTIDE SEQUENCE</scope>
</reference>
<dbReference type="EMBL" id="ADZX01000286">
    <property type="protein sequence ID" value="EFK97270.1"/>
    <property type="molecule type" value="Genomic_DNA"/>
</dbReference>
<proteinExistence type="predicted"/>
<dbReference type="AlphaFoldDB" id="D9PGP3"/>
<reference evidence="1" key="2">
    <citation type="journal article" date="2011" name="Microb. Ecol.">
        <title>Taxonomic and Functional Metagenomic Profiling of the Microbial Community in the Anoxic Sediment of a Sub-saline Shallow Lake (Laguna de Carrizo, Central Spain).</title>
        <authorList>
            <person name="Ferrer M."/>
            <person name="Guazzaroni M.E."/>
            <person name="Richter M."/>
            <person name="Garcia-Salamanca A."/>
            <person name="Yarza P."/>
            <person name="Suarez-Suarez A."/>
            <person name="Solano J."/>
            <person name="Alcaide M."/>
            <person name="van Dillewijn P."/>
            <person name="Molina-Henares M.A."/>
            <person name="Lopez-Cortes N."/>
            <person name="Al-Ramahi Y."/>
            <person name="Guerrero C."/>
            <person name="Acosta A."/>
            <person name="de Eugenio L.I."/>
            <person name="Martinez V."/>
            <person name="Marques S."/>
            <person name="Rojo F."/>
            <person name="Santero E."/>
            <person name="Genilloud O."/>
            <person name="Perez-Perez J."/>
            <person name="Rossello-Mora R."/>
            <person name="Ramos J.L."/>
        </authorList>
    </citation>
    <scope>NUCLEOTIDE SEQUENCE</scope>
</reference>
<evidence type="ECO:0000313" key="1">
    <source>
        <dbReference type="EMBL" id="EFK97270.1"/>
    </source>
</evidence>
<comment type="caution">
    <text evidence="1">The sequence shown here is derived from an EMBL/GenBank/DDBJ whole genome shotgun (WGS) entry which is preliminary data.</text>
</comment>
<sequence>MNKILCFYEYPYARKEFEKKFSNKEISFLKGNVQNYKYKKDFEKVEIITVFYFICFG</sequence>
<gene>
    <name evidence="1" type="ORF">LDC_0690</name>
</gene>
<accession>D9PGP3</accession>
<organism evidence="1">
    <name type="scientific">sediment metagenome</name>
    <dbReference type="NCBI Taxonomy" id="749907"/>
    <lineage>
        <taxon>unclassified sequences</taxon>
        <taxon>metagenomes</taxon>
        <taxon>ecological metagenomes</taxon>
    </lineage>
</organism>
<name>D9PGP3_9ZZZZ</name>